<feature type="transmembrane region" description="Helical" evidence="2">
    <location>
        <begin position="339"/>
        <end position="365"/>
    </location>
</feature>
<name>A0AAD8XH99_GLOAC</name>
<keyword evidence="2" id="KW-0472">Membrane</keyword>
<keyword evidence="4" id="KW-1185">Reference proteome</keyword>
<reference evidence="3" key="1">
    <citation type="submission" date="2021-12" db="EMBL/GenBank/DDBJ databases">
        <title>Comparative genomics, transcriptomics and evolutionary studies reveal genomic signatures of adaptation to plant cell wall in hemibiotrophic fungi.</title>
        <authorList>
            <consortium name="DOE Joint Genome Institute"/>
            <person name="Baroncelli R."/>
            <person name="Diaz J.F."/>
            <person name="Benocci T."/>
            <person name="Peng M."/>
            <person name="Battaglia E."/>
            <person name="Haridas S."/>
            <person name="Andreopoulos W."/>
            <person name="Labutti K."/>
            <person name="Pangilinan J."/>
            <person name="Floch G.L."/>
            <person name="Makela M.R."/>
            <person name="Henrissat B."/>
            <person name="Grigoriev I.V."/>
            <person name="Crouch J.A."/>
            <person name="De Vries R.P."/>
            <person name="Sukno S.A."/>
            <person name="Thon M.R."/>
        </authorList>
    </citation>
    <scope>NUCLEOTIDE SEQUENCE</scope>
    <source>
        <strain evidence="3">CBS 112980</strain>
    </source>
</reference>
<dbReference type="EMBL" id="JAHMHS010000048">
    <property type="protein sequence ID" value="KAK1724768.1"/>
    <property type="molecule type" value="Genomic_DNA"/>
</dbReference>
<gene>
    <name evidence="3" type="ORF">BDZ83DRAFT_621862</name>
</gene>
<evidence type="ECO:0000256" key="1">
    <source>
        <dbReference type="SAM" id="MobiDB-lite"/>
    </source>
</evidence>
<evidence type="ECO:0000313" key="3">
    <source>
        <dbReference type="EMBL" id="KAK1724768.1"/>
    </source>
</evidence>
<proteinExistence type="predicted"/>
<feature type="compositionally biased region" description="Polar residues" evidence="1">
    <location>
        <begin position="59"/>
        <end position="69"/>
    </location>
</feature>
<comment type="caution">
    <text evidence="3">The sequence shown here is derived from an EMBL/GenBank/DDBJ whole genome shotgun (WGS) entry which is preliminary data.</text>
</comment>
<dbReference type="AlphaFoldDB" id="A0AAD8XH99"/>
<sequence>MASVGLGEPVEWFDLRELRQPCKYDQETASHVKKGQDPGPQNYKRNHGSVLQGKKEFPNTDTTMETSPQPSNPPRKRDFKRRFTDLHIDITSILHGYTPSPHFLASDVTGFILFTLLATDWPSVWRAKLFRAFPLAQTAPETLSGFWNAFWQERWHQEDHAESKTDKWNPGLYKSPPPRMRSCREVLNRQQALRNCCAAQMEELDGPEVGKELLLQVALAFCWLWAVIKDYKRLLCLVHAIETDGEGCRREEFEREVPVVVCKGEGTMLVARGGPSYCCLRRLQRHIDRGQSMIDKFVELEMCDGTDDALWTELEWLSEKEGEIPAEMPQKDRFLVNRVVFSAGLSWLMVAISCDFATFYFLVLIRQLGARSLP</sequence>
<accession>A0AAD8XH99</accession>
<evidence type="ECO:0000313" key="4">
    <source>
        <dbReference type="Proteomes" id="UP001244207"/>
    </source>
</evidence>
<protein>
    <submittedName>
        <fullName evidence="3">Uncharacterized protein</fullName>
    </submittedName>
</protein>
<dbReference type="GeneID" id="85392192"/>
<keyword evidence="2" id="KW-0812">Transmembrane</keyword>
<feature type="region of interest" description="Disordered" evidence="1">
    <location>
        <begin position="24"/>
        <end position="78"/>
    </location>
</feature>
<evidence type="ECO:0000256" key="2">
    <source>
        <dbReference type="SAM" id="Phobius"/>
    </source>
</evidence>
<dbReference type="RefSeq" id="XP_060364823.1">
    <property type="nucleotide sequence ID" value="XM_060508293.1"/>
</dbReference>
<organism evidence="3 4">
    <name type="scientific">Glomerella acutata</name>
    <name type="common">Colletotrichum acutatum</name>
    <dbReference type="NCBI Taxonomy" id="27357"/>
    <lineage>
        <taxon>Eukaryota</taxon>
        <taxon>Fungi</taxon>
        <taxon>Dikarya</taxon>
        <taxon>Ascomycota</taxon>
        <taxon>Pezizomycotina</taxon>
        <taxon>Sordariomycetes</taxon>
        <taxon>Hypocreomycetidae</taxon>
        <taxon>Glomerellales</taxon>
        <taxon>Glomerellaceae</taxon>
        <taxon>Colletotrichum</taxon>
        <taxon>Colletotrichum acutatum species complex</taxon>
    </lineage>
</organism>
<feature type="compositionally biased region" description="Basic and acidic residues" evidence="1">
    <location>
        <begin position="24"/>
        <end position="36"/>
    </location>
</feature>
<keyword evidence="2" id="KW-1133">Transmembrane helix</keyword>
<dbReference type="Proteomes" id="UP001244207">
    <property type="component" value="Unassembled WGS sequence"/>
</dbReference>